<protein>
    <submittedName>
        <fullName evidence="2">Uncharacterized protein</fullName>
    </submittedName>
</protein>
<feature type="region of interest" description="Disordered" evidence="1">
    <location>
        <begin position="206"/>
        <end position="237"/>
    </location>
</feature>
<keyword evidence="3" id="KW-1185">Reference proteome</keyword>
<proteinExistence type="predicted"/>
<dbReference type="AlphaFoldDB" id="U7PVJ6"/>
<accession>U7PVJ6</accession>
<gene>
    <name evidence="2" type="ORF">HMPREF1624_03974</name>
</gene>
<feature type="compositionally biased region" description="Low complexity" evidence="1">
    <location>
        <begin position="217"/>
        <end position="230"/>
    </location>
</feature>
<sequence>MADNIDTKLDDEIDLFVLTTAPSTTSTAQDSGSLTEASPSQARSTATDTSANIAELASSMQIGDEVLTTIDKIITNLYKAHPSTAAGYAAVQTCGQDLIIVMRSFAVIMQMLPVDEVHKTIGAITKTIVASYHQWAETRIQLSDIAPYERIISMLNVWLLQVVNHIVATKLTKLKPTIVTKETDMHKPSSDWALFVANRYAKRPANEPATMSVTQLKPATKPKPAAKSTPNVKDDDDDLCLLM</sequence>
<dbReference type="Proteomes" id="UP000018087">
    <property type="component" value="Unassembled WGS sequence"/>
</dbReference>
<feature type="region of interest" description="Disordered" evidence="1">
    <location>
        <begin position="24"/>
        <end position="44"/>
    </location>
</feature>
<evidence type="ECO:0000256" key="1">
    <source>
        <dbReference type="SAM" id="MobiDB-lite"/>
    </source>
</evidence>
<reference evidence="3" key="1">
    <citation type="journal article" date="2014" name="Genome Announc.">
        <title>Genome sequence of the pathogenic fungus Sporothrix schenckii (ATCC 58251).</title>
        <authorList>
            <person name="Cuomo C.A."/>
            <person name="Rodriguez-Del Valle N."/>
            <person name="Perez-Sanchez L."/>
            <person name="Abouelleil A."/>
            <person name="Goldberg J."/>
            <person name="Young S."/>
            <person name="Zeng Q."/>
            <person name="Birren B.W."/>
        </authorList>
    </citation>
    <scope>NUCLEOTIDE SEQUENCE [LARGE SCALE GENOMIC DNA]</scope>
    <source>
        <strain evidence="3">ATCC 58251 / de Perez 2211183</strain>
    </source>
</reference>
<organism evidence="2 3">
    <name type="scientific">Sporothrix schenckii (strain ATCC 58251 / de Perez 2211183)</name>
    <name type="common">Rose-picker's disease fungus</name>
    <dbReference type="NCBI Taxonomy" id="1391915"/>
    <lineage>
        <taxon>Eukaryota</taxon>
        <taxon>Fungi</taxon>
        <taxon>Dikarya</taxon>
        <taxon>Ascomycota</taxon>
        <taxon>Pezizomycotina</taxon>
        <taxon>Sordariomycetes</taxon>
        <taxon>Sordariomycetidae</taxon>
        <taxon>Ophiostomatales</taxon>
        <taxon>Ophiostomataceae</taxon>
        <taxon>Sporothrix</taxon>
    </lineage>
</organism>
<name>U7PVJ6_SPOS1</name>
<dbReference type="EMBL" id="KI440845">
    <property type="protein sequence ID" value="ERS98784.1"/>
    <property type="molecule type" value="Genomic_DNA"/>
</dbReference>
<dbReference type="HOGENOM" id="CLU_1143165_0_0_1"/>
<evidence type="ECO:0000313" key="3">
    <source>
        <dbReference type="Proteomes" id="UP000018087"/>
    </source>
</evidence>
<evidence type="ECO:0000313" key="2">
    <source>
        <dbReference type="EMBL" id="ERS98784.1"/>
    </source>
</evidence>